<gene>
    <name evidence="1" type="ORF">CA264_02475</name>
</gene>
<organism evidence="1 2">
    <name type="scientific">Pontibacter actiniarum</name>
    <dbReference type="NCBI Taxonomy" id="323450"/>
    <lineage>
        <taxon>Bacteria</taxon>
        <taxon>Pseudomonadati</taxon>
        <taxon>Bacteroidota</taxon>
        <taxon>Cytophagia</taxon>
        <taxon>Cytophagales</taxon>
        <taxon>Hymenobacteraceae</taxon>
        <taxon>Pontibacter</taxon>
    </lineage>
</organism>
<sequence>MYLDQGYHLTYCTNIHPGESWSEVYQNLKTYLPPLKKELSPDKPFGIGLRLSHKASEELLEGDRLPKLKGWLQEQDLYVFTMNGFPYGGFHHQEVKDKVHQPDWTTADRLGYTVRLAKVLAELLPEGMEGGISTSPLSYKPWLLEEDDQKKKSVYAQSAKHLVQLVEELLKLKQRTGKTIHLDLEPEPDGLLENSNEVINFYQEWLLPMGLQKLQEQEELPLTKDEAREALYTHLQLCYDVCHFALAYEKPAEAFAKLRHAGIRIGKIQLSAALKTRLPEDVETRGEIAETMATFAESTYLHQVVEKDNEGNLTQYPDLTFALQHIRKPNAVEWRTHFHVPLFTQEYNELQSTQEDVAEVLRLLQQNNVTQHLEVETYTWDVLPEDLKKDLSLSIRRELEWVIEHINKTHNAENGSSEHRRAHEIPNR</sequence>
<dbReference type="SUPFAM" id="SSF51658">
    <property type="entry name" value="Xylose isomerase-like"/>
    <property type="match status" value="1"/>
</dbReference>
<dbReference type="RefSeq" id="WP_025604276.1">
    <property type="nucleotide sequence ID" value="NZ_CP021235.1"/>
</dbReference>
<dbReference type="OrthoDB" id="9785907at2"/>
<accession>A0A1X9YXV1</accession>
<dbReference type="AlphaFoldDB" id="A0A1X9YXV1"/>
<dbReference type="GO" id="GO:0016853">
    <property type="term" value="F:isomerase activity"/>
    <property type="evidence" value="ECO:0007669"/>
    <property type="project" value="UniProtKB-KW"/>
</dbReference>
<dbReference type="InterPro" id="IPR036237">
    <property type="entry name" value="Xyl_isomerase-like_sf"/>
</dbReference>
<dbReference type="STRING" id="709015.GCA_000472485_00488"/>
<keyword evidence="1" id="KW-0413">Isomerase</keyword>
<evidence type="ECO:0000313" key="1">
    <source>
        <dbReference type="EMBL" id="ARS37689.1"/>
    </source>
</evidence>
<reference evidence="2" key="1">
    <citation type="submission" date="2017-05" db="EMBL/GenBank/DDBJ databases">
        <authorList>
            <person name="Ray J."/>
            <person name="Price M."/>
            <person name="Deutschbauer A."/>
        </authorList>
    </citation>
    <scope>NUCLEOTIDE SEQUENCE [LARGE SCALE GENOMIC DNA]</scope>
    <source>
        <strain evidence="2">DSM 19842</strain>
    </source>
</reference>
<proteinExistence type="predicted"/>
<protein>
    <submittedName>
        <fullName evidence="1">Xylose isomerase</fullName>
    </submittedName>
</protein>
<name>A0A1X9YXV1_9BACT</name>
<dbReference type="Gene3D" id="3.20.20.150">
    <property type="entry name" value="Divalent-metal-dependent TIM barrel enzymes"/>
    <property type="match status" value="1"/>
</dbReference>
<dbReference type="Proteomes" id="UP000266292">
    <property type="component" value="Chromosome"/>
</dbReference>
<dbReference type="NCBIfam" id="NF035939">
    <property type="entry name" value="TIM_EboE"/>
    <property type="match status" value="1"/>
</dbReference>
<evidence type="ECO:0000313" key="2">
    <source>
        <dbReference type="Proteomes" id="UP000266292"/>
    </source>
</evidence>
<dbReference type="EMBL" id="CP021235">
    <property type="protein sequence ID" value="ARS37689.1"/>
    <property type="molecule type" value="Genomic_DNA"/>
</dbReference>
<dbReference type="KEGG" id="pact:CA264_02475"/>
<keyword evidence="2" id="KW-1185">Reference proteome</keyword>